<dbReference type="Pfam" id="PF00005">
    <property type="entry name" value="ABC_tran"/>
    <property type="match status" value="2"/>
</dbReference>
<dbReference type="InterPro" id="IPR003439">
    <property type="entry name" value="ABC_transporter-like_ATP-bd"/>
</dbReference>
<feature type="domain" description="ABC transporter" evidence="10">
    <location>
        <begin position="127"/>
        <end position="380"/>
    </location>
</feature>
<accession>A0AAV0AFU8</accession>
<dbReference type="InterPro" id="IPR003593">
    <property type="entry name" value="AAA+_ATPase"/>
</dbReference>
<dbReference type="GO" id="GO:0016020">
    <property type="term" value="C:membrane"/>
    <property type="evidence" value="ECO:0007669"/>
    <property type="project" value="UniProtKB-SubCell"/>
</dbReference>
<dbReference type="EMBL" id="CALTRL010000194">
    <property type="protein sequence ID" value="CAH7667025.1"/>
    <property type="molecule type" value="Genomic_DNA"/>
</dbReference>
<evidence type="ECO:0000256" key="1">
    <source>
        <dbReference type="ARBA" id="ARBA00004141"/>
    </source>
</evidence>
<feature type="transmembrane region" description="Helical" evidence="9">
    <location>
        <begin position="1234"/>
        <end position="1256"/>
    </location>
</feature>
<evidence type="ECO:0000256" key="4">
    <source>
        <dbReference type="ARBA" id="ARBA00022741"/>
    </source>
</evidence>
<reference evidence="11" key="1">
    <citation type="submission" date="2022-06" db="EMBL/GenBank/DDBJ databases">
        <authorList>
            <consortium name="SYNGENTA / RWTH Aachen University"/>
        </authorList>
    </citation>
    <scope>NUCLEOTIDE SEQUENCE</scope>
</reference>
<evidence type="ECO:0000259" key="10">
    <source>
        <dbReference type="PROSITE" id="PS50893"/>
    </source>
</evidence>
<dbReference type="Pfam" id="PF06422">
    <property type="entry name" value="PDR_CDR"/>
    <property type="match status" value="1"/>
</dbReference>
<dbReference type="InterPro" id="IPR027417">
    <property type="entry name" value="P-loop_NTPase"/>
</dbReference>
<comment type="subcellular location">
    <subcellularLocation>
        <location evidence="1">Membrane</location>
        <topology evidence="1">Multi-pass membrane protein</topology>
    </subcellularLocation>
</comment>
<feature type="region of interest" description="Disordered" evidence="8">
    <location>
        <begin position="1"/>
        <end position="52"/>
    </location>
</feature>
<organism evidence="11 12">
    <name type="scientific">Phakopsora pachyrhizi</name>
    <name type="common">Asian soybean rust disease fungus</name>
    <dbReference type="NCBI Taxonomy" id="170000"/>
    <lineage>
        <taxon>Eukaryota</taxon>
        <taxon>Fungi</taxon>
        <taxon>Dikarya</taxon>
        <taxon>Basidiomycota</taxon>
        <taxon>Pucciniomycotina</taxon>
        <taxon>Pucciniomycetes</taxon>
        <taxon>Pucciniales</taxon>
        <taxon>Phakopsoraceae</taxon>
        <taxon>Phakopsora</taxon>
    </lineage>
</organism>
<dbReference type="Pfam" id="PF01061">
    <property type="entry name" value="ABC2_membrane"/>
    <property type="match status" value="2"/>
</dbReference>
<dbReference type="Proteomes" id="UP001153365">
    <property type="component" value="Unassembled WGS sequence"/>
</dbReference>
<feature type="transmembrane region" description="Helical" evidence="9">
    <location>
        <begin position="736"/>
        <end position="759"/>
    </location>
</feature>
<evidence type="ECO:0000256" key="5">
    <source>
        <dbReference type="ARBA" id="ARBA00022840"/>
    </source>
</evidence>
<dbReference type="InterPro" id="IPR013525">
    <property type="entry name" value="ABC2_TM"/>
</dbReference>
<keyword evidence="12" id="KW-1185">Reference proteome</keyword>
<dbReference type="GO" id="GO:0016887">
    <property type="term" value="F:ATP hydrolysis activity"/>
    <property type="evidence" value="ECO:0007669"/>
    <property type="project" value="InterPro"/>
</dbReference>
<feature type="transmembrane region" description="Helical" evidence="9">
    <location>
        <begin position="1469"/>
        <end position="1490"/>
    </location>
</feature>
<dbReference type="SUPFAM" id="SSF52540">
    <property type="entry name" value="P-loop containing nucleoside triphosphate hydrolases"/>
    <property type="match status" value="2"/>
</dbReference>
<feature type="compositionally biased region" description="Low complexity" evidence="8">
    <location>
        <begin position="34"/>
        <end position="49"/>
    </location>
</feature>
<evidence type="ECO:0000256" key="3">
    <source>
        <dbReference type="ARBA" id="ARBA00022692"/>
    </source>
</evidence>
<dbReference type="PANTHER" id="PTHR19241">
    <property type="entry name" value="ATP-BINDING CASSETTE TRANSPORTER"/>
    <property type="match status" value="1"/>
</dbReference>
<keyword evidence="5" id="KW-0067">ATP-binding</keyword>
<dbReference type="GO" id="GO:0140359">
    <property type="term" value="F:ABC-type transporter activity"/>
    <property type="evidence" value="ECO:0007669"/>
    <property type="project" value="InterPro"/>
</dbReference>
<keyword evidence="2" id="KW-0813">Transport</keyword>
<evidence type="ECO:0000256" key="2">
    <source>
        <dbReference type="ARBA" id="ARBA00022448"/>
    </source>
</evidence>
<dbReference type="SMART" id="SM00382">
    <property type="entry name" value="AAA"/>
    <property type="match status" value="2"/>
</dbReference>
<dbReference type="Gene3D" id="3.40.50.300">
    <property type="entry name" value="P-loop containing nucleotide triphosphate hydrolases"/>
    <property type="match status" value="2"/>
</dbReference>
<feature type="compositionally biased region" description="Polar residues" evidence="8">
    <location>
        <begin position="1"/>
        <end position="24"/>
    </location>
</feature>
<evidence type="ECO:0000313" key="11">
    <source>
        <dbReference type="EMBL" id="CAH7667025.1"/>
    </source>
</evidence>
<proteinExistence type="predicted"/>
<evidence type="ECO:0000313" key="12">
    <source>
        <dbReference type="Proteomes" id="UP001153365"/>
    </source>
</evidence>
<dbReference type="PROSITE" id="PS00211">
    <property type="entry name" value="ABC_TRANSPORTER_1"/>
    <property type="match status" value="1"/>
</dbReference>
<feature type="transmembrane region" description="Helical" evidence="9">
    <location>
        <begin position="601"/>
        <end position="625"/>
    </location>
</feature>
<keyword evidence="3 9" id="KW-0812">Transmembrane</keyword>
<gene>
    <name evidence="11" type="ORF">PPACK8108_LOCUS1398</name>
</gene>
<evidence type="ECO:0000256" key="6">
    <source>
        <dbReference type="ARBA" id="ARBA00022989"/>
    </source>
</evidence>
<feature type="transmembrane region" description="Helical" evidence="9">
    <location>
        <begin position="1277"/>
        <end position="1303"/>
    </location>
</feature>
<dbReference type="InterPro" id="IPR010929">
    <property type="entry name" value="PDR_CDR_ABC"/>
</dbReference>
<feature type="region of interest" description="Disordered" evidence="8">
    <location>
        <begin position="811"/>
        <end position="837"/>
    </location>
</feature>
<keyword evidence="6 9" id="KW-1133">Transmembrane helix</keyword>
<evidence type="ECO:0000256" key="9">
    <source>
        <dbReference type="SAM" id="Phobius"/>
    </source>
</evidence>
<feature type="transmembrane region" description="Helical" evidence="9">
    <location>
        <begin position="632"/>
        <end position="651"/>
    </location>
</feature>
<dbReference type="InterPro" id="IPR017871">
    <property type="entry name" value="ABC_transporter-like_CS"/>
</dbReference>
<comment type="caution">
    <text evidence="11">The sequence shown here is derived from an EMBL/GenBank/DDBJ whole genome shotgun (WGS) entry which is preliminary data.</text>
</comment>
<keyword evidence="4" id="KW-0547">Nucleotide-binding</keyword>
<dbReference type="GO" id="GO:0005524">
    <property type="term" value="F:ATP binding"/>
    <property type="evidence" value="ECO:0007669"/>
    <property type="project" value="UniProtKB-KW"/>
</dbReference>
<feature type="transmembrane region" description="Helical" evidence="9">
    <location>
        <begin position="574"/>
        <end position="595"/>
    </location>
</feature>
<name>A0AAV0AFU8_PHAPC</name>
<keyword evidence="7 9" id="KW-0472">Membrane</keyword>
<feature type="transmembrane region" description="Helical" evidence="9">
    <location>
        <begin position="1197"/>
        <end position="1219"/>
    </location>
</feature>
<sequence>MATTAATASNSGQTLESQLDQQPVTDRDDPLMVDSTNSTSTDSSLNTPTKDPSENLCQQFLINRSCALQDLGSKSQGLPIRFRHLSVNSHQLDHVLIDSLPIAIYKTFKSPLDGLITTTKRLYDCLCQTKEEAKRSDGTGKIPILKNFNGLVNQSEMVLILGRPKSGVTSILRAISLNHECFSEVTGQLDFGNLSMDAIITTGLRPQIVMIEEADDHFPSLQVLDTLNLAARCKTPKTRPGRMSRAEWVQSEVKSWSSIFNISESTLRTAVGSEKLRGISGGERRRVSVIEGLLTRSSVLCLDNVTAGLDSFSSYQLIKSLKVWCKVDQTSAAVGLRQVSDVIYQLFDKVSVVHSGHQIYFGPASDAVEYFKELGFLQTPNQPIADFLCSVTDPSTRKIQLETSKSVPMRPSEFVAAFERSKQFIALKREMLEYDSKYPVMGLAKDVINSCSTEKDIFIGRNSCWTVNYFRQVLYLTLRQYALIRADLRPYATKTLINILLSIIYGTLFYQLPATTDSAFTRGAIIFISILFNGYLQLSELGNTIAGRPIVKKHGSFGFYSPGALAIARTLSDIPLIAVQVILFATITYLLTGLRREVDRFLIYLLTVYATAINLTAIFRMFAALSPSFDEAVRWCGIILNVFVVYGGYFIPTPSMNPWLRWIRYYIDPVAFAFEAAISNEFKGLKFQCSPDHIVPRGPTYNDTNYQTCAAPGSRPKSLAVLGEDYLSYSYGYDSLHIWSSLVVIVALSVVFLVLSVLFTELFSFARLGSVRPFKSTQQVRQKLKVMKRRRCGDQEYLEIGLDDDLQRATVVDSQSDEESHPGDPLLGPRRAESDQGVINGHESSQFEAAVVTFSKLHLTVKIADETRLLLKELTGYFQPGECTALMGASGAGKTTLLNALAGRVNYAELSGEILIDGRSPTSESYRAIGYVEQIDSHDPFSTVREALTFSALLRQPKSVPRWAKLADVDRVIDLLGLQNLEDAIVGTTTDGLGLEDRKRLSIGVELVAKPRMLCLDEPISGMDSRSATHIIQLLKRLVISTNLTVVVTVHQPSREIFESFDKLILLKTGGEMAYFGQRENAVQFFESRYSILRNPSEDPAEYLINCLSLEYTVANLVDGDEAKIDQSSNVAVERVPKILDWNQTSDHAKVVKEIQILNSEAFKINCFDSDYQRVETIYQEVIQLTKRLSKNFWRDSSFSCTQIFTAILVSMIIGLSFFQQNSPTTLKSLQNQMFSVFLILFIPPVFMNQMIVKWFNVKAVFEAREKSAGVYREISLAIAFLVAEMPYCTVSGLIYWIIWFFGVGFKKELETLCLTLFAVQLFFLFQTTWALFIATLAPTVGMVANILPFFLVSMEAFSGSLMPYPQMPWFWKWMYWLSPFQWYVKSVLSTVLHGQEVECQPLEIVYFEAPPSETCESYIGEFLKTSPGYLVKNEEKSPGKISEECGYCKFSSGDEFLRSIGFGFDQRYMSILVFGIYTILNLCLVFVFINKEEKREGRGRIFQKLKGIVLK</sequence>
<evidence type="ECO:0000256" key="8">
    <source>
        <dbReference type="SAM" id="MobiDB-lite"/>
    </source>
</evidence>
<dbReference type="PROSITE" id="PS50893">
    <property type="entry name" value="ABC_TRANSPORTER_2"/>
    <property type="match status" value="2"/>
</dbReference>
<evidence type="ECO:0000256" key="7">
    <source>
        <dbReference type="ARBA" id="ARBA00023136"/>
    </source>
</evidence>
<protein>
    <submittedName>
        <fullName evidence="11">ABC-2 type transporter-domain-containing protein</fullName>
    </submittedName>
</protein>
<feature type="domain" description="ABC transporter" evidence="10">
    <location>
        <begin position="852"/>
        <end position="1095"/>
    </location>
</feature>
<feature type="transmembrane region" description="Helical" evidence="9">
    <location>
        <begin position="1315"/>
        <end position="1335"/>
    </location>
</feature>